<dbReference type="PANTHER" id="PTHR44329">
    <property type="entry name" value="SERINE/THREONINE-PROTEIN KINASE TNNI3K-RELATED"/>
    <property type="match status" value="1"/>
</dbReference>
<dbReference type="Gene3D" id="3.30.200.20">
    <property type="entry name" value="Phosphorylase Kinase, domain 1"/>
    <property type="match status" value="1"/>
</dbReference>
<dbReference type="OrthoDB" id="2741476at2759"/>
<dbReference type="Pfam" id="PF00069">
    <property type="entry name" value="Pkinase"/>
    <property type="match status" value="1"/>
</dbReference>
<keyword evidence="2" id="KW-0418">Kinase</keyword>
<dbReference type="CDD" id="cd09917">
    <property type="entry name" value="F-box_SF"/>
    <property type="match status" value="1"/>
</dbReference>
<name>A0A8K0UGV0_9AGAR</name>
<dbReference type="InterPro" id="IPR036047">
    <property type="entry name" value="F-box-like_dom_sf"/>
</dbReference>
<feature type="domain" description="Protein kinase" evidence="1">
    <location>
        <begin position="85"/>
        <end position="387"/>
    </location>
</feature>
<dbReference type="Gene3D" id="1.10.510.10">
    <property type="entry name" value="Transferase(Phosphotransferase) domain 1"/>
    <property type="match status" value="1"/>
</dbReference>
<dbReference type="SUPFAM" id="SSF81383">
    <property type="entry name" value="F-box domain"/>
    <property type="match status" value="1"/>
</dbReference>
<dbReference type="SUPFAM" id="SSF56112">
    <property type="entry name" value="Protein kinase-like (PK-like)"/>
    <property type="match status" value="1"/>
</dbReference>
<proteinExistence type="predicted"/>
<evidence type="ECO:0000259" key="1">
    <source>
        <dbReference type="PROSITE" id="PS50011"/>
    </source>
</evidence>
<accession>A0A8K0UGV0</accession>
<dbReference type="InterPro" id="IPR000719">
    <property type="entry name" value="Prot_kinase_dom"/>
</dbReference>
<reference evidence="2" key="1">
    <citation type="journal article" date="2021" name="New Phytol.">
        <title>Evolutionary innovations through gain and loss of genes in the ectomycorrhizal Boletales.</title>
        <authorList>
            <person name="Wu G."/>
            <person name="Miyauchi S."/>
            <person name="Morin E."/>
            <person name="Kuo A."/>
            <person name="Drula E."/>
            <person name="Varga T."/>
            <person name="Kohler A."/>
            <person name="Feng B."/>
            <person name="Cao Y."/>
            <person name="Lipzen A."/>
            <person name="Daum C."/>
            <person name="Hundley H."/>
            <person name="Pangilinan J."/>
            <person name="Johnson J."/>
            <person name="Barry K."/>
            <person name="LaButti K."/>
            <person name="Ng V."/>
            <person name="Ahrendt S."/>
            <person name="Min B."/>
            <person name="Choi I.G."/>
            <person name="Park H."/>
            <person name="Plett J.M."/>
            <person name="Magnuson J."/>
            <person name="Spatafora J.W."/>
            <person name="Nagy L.G."/>
            <person name="Henrissat B."/>
            <person name="Grigoriev I.V."/>
            <person name="Yang Z.L."/>
            <person name="Xu J."/>
            <person name="Martin F.M."/>
        </authorList>
    </citation>
    <scope>NUCLEOTIDE SEQUENCE</scope>
    <source>
        <strain evidence="2">KKN 215</strain>
    </source>
</reference>
<dbReference type="InterPro" id="IPR051681">
    <property type="entry name" value="Ser/Thr_Kinases-Pseudokinases"/>
</dbReference>
<comment type="caution">
    <text evidence="2">The sequence shown here is derived from an EMBL/GenBank/DDBJ whole genome shotgun (WGS) entry which is preliminary data.</text>
</comment>
<dbReference type="AlphaFoldDB" id="A0A8K0UGV0"/>
<dbReference type="PROSITE" id="PS50011">
    <property type="entry name" value="PROTEIN_KINASE_DOM"/>
    <property type="match status" value="1"/>
</dbReference>
<dbReference type="GO" id="GO:0005524">
    <property type="term" value="F:ATP binding"/>
    <property type="evidence" value="ECO:0007669"/>
    <property type="project" value="InterPro"/>
</dbReference>
<dbReference type="EMBL" id="JAEVFJ010000036">
    <property type="protein sequence ID" value="KAH8091337.1"/>
    <property type="molecule type" value="Genomic_DNA"/>
</dbReference>
<protein>
    <submittedName>
        <fullName evidence="2">Kinase-like domain-containing protein</fullName>
    </submittedName>
</protein>
<evidence type="ECO:0000313" key="2">
    <source>
        <dbReference type="EMBL" id="KAH8091337.1"/>
    </source>
</evidence>
<dbReference type="GO" id="GO:0004674">
    <property type="term" value="F:protein serine/threonine kinase activity"/>
    <property type="evidence" value="ECO:0007669"/>
    <property type="project" value="TreeGrafter"/>
</dbReference>
<gene>
    <name evidence="2" type="ORF">BXZ70DRAFT_953095</name>
</gene>
<dbReference type="Proteomes" id="UP000813824">
    <property type="component" value="Unassembled WGS sequence"/>
</dbReference>
<dbReference type="InterPro" id="IPR011009">
    <property type="entry name" value="Kinase-like_dom_sf"/>
</dbReference>
<organism evidence="2 3">
    <name type="scientific">Cristinia sonorae</name>
    <dbReference type="NCBI Taxonomy" id="1940300"/>
    <lineage>
        <taxon>Eukaryota</taxon>
        <taxon>Fungi</taxon>
        <taxon>Dikarya</taxon>
        <taxon>Basidiomycota</taxon>
        <taxon>Agaricomycotina</taxon>
        <taxon>Agaricomycetes</taxon>
        <taxon>Agaricomycetidae</taxon>
        <taxon>Agaricales</taxon>
        <taxon>Pleurotineae</taxon>
        <taxon>Stephanosporaceae</taxon>
        <taxon>Cristinia</taxon>
    </lineage>
</organism>
<keyword evidence="2" id="KW-0808">Transferase</keyword>
<keyword evidence="3" id="KW-1185">Reference proteome</keyword>
<evidence type="ECO:0000313" key="3">
    <source>
        <dbReference type="Proteomes" id="UP000813824"/>
    </source>
</evidence>
<sequence>MIGMAKLLVGGDGTRVPFQSPMMRPQISYSVRDDLDDMYARLQMPWDDADAVDRGERIGVLRGCLQLAVRHSSLPKRIFLRGVTCSDTIACNSGSFADVFSGTYHGSRVALRTLRVNDGRSAEEREGLLKAFCRETLLWSALSHDHIVPFLGVCDNIFTSSMCMVLPWMETDMTNLLRIIRAGGELSSEQSLLNIQTWLFHIGSGLNYLHDMGIVHGDLHGSNVLVDASGHARLTDFGMSTLAEAMGNAYGSLHGGGAAHFRAPELIDPEELLANGDLLPEDVNDDRIHCRPSKRSDMFALACIFVELYTGKRPIPHDPGARRISQDPSDFHIQMRILNGHRALRPSLVEGGIMSDPMWSLTTLCWHQKPHLRPSAAFAVQALAAILRDVQATPHRARQLPTEIWEEIIDRLNHRPSLCACIRVCHAWTPRSRYHLLANVTLSTSAAFFSFSGLLRSSSHLSDCVRHLMVTSTGGVQRWLLDAHGLPAMKNLESLELRDITLGWYIGNRFLEGTRLRPAHLVVRNVVPTHAYDVTRIVRVTQPTKLTWEHMVPGCPIPSSSQTAAANNPIFKWSRMKPLTIQALWSDLVSIIVRTWRATSFNSLMEAVSVCLKSFVAEELDVELRAPSRTIWHDVVDMFKRICMYNRDSRVFISMDLGHTGDGCPNMITLCGDILQPLDHCSTSGSVTHQSLNVSISPKSMPTSFAMALLLSCFPPCDLHTLKLKVSLSLTDGIMDEWQCVDESIAEHPHFSS</sequence>